<dbReference type="InterPro" id="IPR045851">
    <property type="entry name" value="AMP-bd_C_sf"/>
</dbReference>
<keyword evidence="1" id="KW-0596">Phosphopantetheine</keyword>
<dbReference type="NCBIfam" id="TIGR01733">
    <property type="entry name" value="AA-adenyl-dom"/>
    <property type="match status" value="1"/>
</dbReference>
<proteinExistence type="predicted"/>
<dbReference type="CDD" id="cd00833">
    <property type="entry name" value="PKS"/>
    <property type="match status" value="1"/>
</dbReference>
<dbReference type="Pfam" id="PF02801">
    <property type="entry name" value="Ketoacyl-synt_C"/>
    <property type="match status" value="1"/>
</dbReference>
<dbReference type="InterPro" id="IPR009081">
    <property type="entry name" value="PP-bd_ACP"/>
</dbReference>
<dbReference type="InterPro" id="IPR025110">
    <property type="entry name" value="AMP-bd_C"/>
</dbReference>
<dbReference type="PROSITE" id="PS52004">
    <property type="entry name" value="KS3_2"/>
    <property type="match status" value="1"/>
</dbReference>
<dbReference type="CDD" id="cd12117">
    <property type="entry name" value="A_NRPS_Srf_like"/>
    <property type="match status" value="1"/>
</dbReference>
<dbReference type="EMBL" id="JAZHGA010000012">
    <property type="protein sequence ID" value="MEM5341661.1"/>
    <property type="molecule type" value="Genomic_DNA"/>
</dbReference>
<dbReference type="InterPro" id="IPR016039">
    <property type="entry name" value="Thiolase-like"/>
</dbReference>
<dbReference type="InterPro" id="IPR036736">
    <property type="entry name" value="ACP-like_sf"/>
</dbReference>
<dbReference type="PROSITE" id="PS00455">
    <property type="entry name" value="AMP_BINDING"/>
    <property type="match status" value="1"/>
</dbReference>
<dbReference type="InterPro" id="IPR020806">
    <property type="entry name" value="PKS_PP-bd"/>
</dbReference>
<dbReference type="InterPro" id="IPR020845">
    <property type="entry name" value="AMP-binding_CS"/>
</dbReference>
<dbReference type="Pfam" id="PF00109">
    <property type="entry name" value="ketoacyl-synt"/>
    <property type="match status" value="1"/>
</dbReference>
<dbReference type="InterPro" id="IPR010071">
    <property type="entry name" value="AA_adenyl_dom"/>
</dbReference>
<dbReference type="PROSITE" id="PS50075">
    <property type="entry name" value="CARRIER"/>
    <property type="match status" value="1"/>
</dbReference>
<evidence type="ECO:0000256" key="1">
    <source>
        <dbReference type="ARBA" id="ARBA00022450"/>
    </source>
</evidence>
<dbReference type="Gene3D" id="3.40.47.10">
    <property type="match status" value="1"/>
</dbReference>
<dbReference type="InterPro" id="IPR020841">
    <property type="entry name" value="PKS_Beta-ketoAc_synthase_dom"/>
</dbReference>
<dbReference type="Pfam" id="PF00550">
    <property type="entry name" value="PP-binding"/>
    <property type="match status" value="1"/>
</dbReference>
<dbReference type="PRINTS" id="PR00154">
    <property type="entry name" value="AMPBINDING"/>
</dbReference>
<dbReference type="Gene3D" id="1.10.1200.10">
    <property type="entry name" value="ACP-like"/>
    <property type="match status" value="1"/>
</dbReference>
<dbReference type="InterPro" id="IPR014030">
    <property type="entry name" value="Ketoacyl_synth_N"/>
</dbReference>
<evidence type="ECO:0000313" key="6">
    <source>
        <dbReference type="EMBL" id="MEM5341661.1"/>
    </source>
</evidence>
<protein>
    <submittedName>
        <fullName evidence="6">Amino acid adenylation domain-containing protein</fullName>
    </submittedName>
</protein>
<dbReference type="Gene3D" id="3.30.300.30">
    <property type="match status" value="1"/>
</dbReference>
<dbReference type="SUPFAM" id="SSF56801">
    <property type="entry name" value="Acetyl-CoA synthetase-like"/>
    <property type="match status" value="1"/>
</dbReference>
<comment type="caution">
    <text evidence="6">The sequence shown here is derived from an EMBL/GenBank/DDBJ whole genome shotgun (WGS) entry which is preliminary data.</text>
</comment>
<evidence type="ECO:0000256" key="3">
    <source>
        <dbReference type="ARBA" id="ARBA00022679"/>
    </source>
</evidence>
<reference evidence="6 7" key="1">
    <citation type="submission" date="2024-01" db="EMBL/GenBank/DDBJ databases">
        <title>The diversity of rhizobia nodulating Mimosa spp. in eleven states of Brazil covering several biomes is determined by host plant, location, and edaphic factors.</title>
        <authorList>
            <person name="Rouws L."/>
            <person name="Barauna A."/>
            <person name="Beukes C."/>
            <person name="De Faria S.M."/>
            <person name="Gross E."/>
            <person name="Dos Reis Junior F.B."/>
            <person name="Simon M."/>
            <person name="Maluk M."/>
            <person name="Odee D.W."/>
            <person name="Kenicer G."/>
            <person name="Young J.P.W."/>
            <person name="Reis V.M."/>
            <person name="Zilli J."/>
            <person name="James E.K."/>
        </authorList>
    </citation>
    <scope>NUCLEOTIDE SEQUENCE [LARGE SCALE GENOMIC DNA]</scope>
    <source>
        <strain evidence="6 7">JPY530</strain>
    </source>
</reference>
<dbReference type="SUPFAM" id="SSF53901">
    <property type="entry name" value="Thiolase-like"/>
    <property type="match status" value="1"/>
</dbReference>
<dbReference type="Gene3D" id="3.40.50.12780">
    <property type="entry name" value="N-terminal domain of ligase-like"/>
    <property type="match status" value="1"/>
</dbReference>
<dbReference type="PROSITE" id="PS00606">
    <property type="entry name" value="KS3_1"/>
    <property type="match status" value="1"/>
</dbReference>
<dbReference type="Pfam" id="PF13193">
    <property type="entry name" value="AMP-binding_C"/>
    <property type="match status" value="1"/>
</dbReference>
<dbReference type="InterPro" id="IPR000873">
    <property type="entry name" value="AMP-dep_synth/lig_dom"/>
</dbReference>
<keyword evidence="3" id="KW-0808">Transferase</keyword>
<dbReference type="PANTHER" id="PTHR45527">
    <property type="entry name" value="NONRIBOSOMAL PEPTIDE SYNTHETASE"/>
    <property type="match status" value="1"/>
</dbReference>
<sequence>MPGVAARFDEVCAEFADHLAVIDSTGEESYAALGERSARLATVLQGKGLQPGERCAIMVPRSRDTLALILAILRVGAVYVPLDPAYPRAQLDFIVADCAPRLIIAEGSALASVGDLNGVLVDLADIAAASEAADPAPLHASHRDDPAYIMYTSGSTGKPKGVIVPQRAILRLVHGQTFTALSPQTRFLNLAPLAFDASTLEIWGPLLNGGCAAIIDEVQPSLDTIAADIARLGATSAWLTAGLFNALADHRLEAFGPLEEVLTGGDVLSPVHVRKVMDAHPSLQIINGYGPTENTTFSCCYRIPRDGETLANGGAIPIGDAIAGTSVHIVDDKLVPVGEGEVGELVVGGDGVALGYLNRPELTAQKFVDDVFSPGATLYRTGDLVRRRADGAIDFLGRNDRQIKIAGKRIELDEIEHALRAAPGVADAAVAAFEGPTGKAIAAFVKADADADASAVLQDGIRAHLKSALPDYMMPAALRVLPDFPLTPNGKIDRKALLAGLDTAADTSAAAQPVDGEIAGKLASVFEGLLGHAVDRHSNFFDLGLRSLDLMRAHAIILRDVSAKVALVDLFRHPNVEALAAHLRATFDTASDGSIRRCRDANSGAIAVVGMSGRFPGAQNVAEFWANILAARDCITHFDATELEDTFDESLRRDASYVKARPVLADVDRFDAGFFGVLAREAALTDPQQRLFLEIAWEAFEDAGYDPATIAGAVGVFAGTSMNTYFLKHVLSDRGVIDEFTSQFQIGEYQKLVGAGDFVATRTAYKLGLRGPAISMQTACSTSLTAISMAVENLRAGRCDMALAGGVSVTFPQKRGYFYQEGGMGAPDGVCRPFDADAKGTVFGCGAGVVLLKRLDDAIADEDPIYAVIRGVGINNDGSDKVGFTAPSVDAQARAIAIAHAEAGIDPASVGYIEAHGTATPLGDPIEFTGLVQA</sequence>
<dbReference type="InterPro" id="IPR018201">
    <property type="entry name" value="Ketoacyl_synth_AS"/>
</dbReference>
<dbReference type="SMART" id="SM00823">
    <property type="entry name" value="PKS_PP"/>
    <property type="match status" value="1"/>
</dbReference>
<evidence type="ECO:0000259" key="5">
    <source>
        <dbReference type="PROSITE" id="PS52004"/>
    </source>
</evidence>
<dbReference type="PANTHER" id="PTHR45527:SF1">
    <property type="entry name" value="FATTY ACID SYNTHASE"/>
    <property type="match status" value="1"/>
</dbReference>
<accession>A0ABU9R3N1</accession>
<evidence type="ECO:0000313" key="7">
    <source>
        <dbReference type="Proteomes" id="UP001481677"/>
    </source>
</evidence>
<keyword evidence="2" id="KW-0597">Phosphoprotein</keyword>
<evidence type="ECO:0000256" key="2">
    <source>
        <dbReference type="ARBA" id="ARBA00022553"/>
    </source>
</evidence>
<dbReference type="InterPro" id="IPR014031">
    <property type="entry name" value="Ketoacyl_synth_C"/>
</dbReference>
<organism evidence="6 7">
    <name type="scientific">Paraburkholderia azotifigens</name>
    <dbReference type="NCBI Taxonomy" id="2057004"/>
    <lineage>
        <taxon>Bacteria</taxon>
        <taxon>Pseudomonadati</taxon>
        <taxon>Pseudomonadota</taxon>
        <taxon>Betaproteobacteria</taxon>
        <taxon>Burkholderiales</taxon>
        <taxon>Burkholderiaceae</taxon>
        <taxon>Paraburkholderia</taxon>
    </lineage>
</organism>
<keyword evidence="7" id="KW-1185">Reference proteome</keyword>
<feature type="domain" description="Carrier" evidence="4">
    <location>
        <begin position="513"/>
        <end position="587"/>
    </location>
</feature>
<name>A0ABU9R3N1_9BURK</name>
<dbReference type="InterPro" id="IPR042099">
    <property type="entry name" value="ANL_N_sf"/>
</dbReference>
<dbReference type="Proteomes" id="UP001481677">
    <property type="component" value="Unassembled WGS sequence"/>
</dbReference>
<dbReference type="SMART" id="SM00825">
    <property type="entry name" value="PKS_KS"/>
    <property type="match status" value="1"/>
</dbReference>
<gene>
    <name evidence="6" type="ORF">V4C56_18815</name>
</gene>
<dbReference type="Pfam" id="PF00501">
    <property type="entry name" value="AMP-binding"/>
    <property type="match status" value="1"/>
</dbReference>
<feature type="domain" description="Ketosynthase family 3 (KS3)" evidence="5">
    <location>
        <begin position="603"/>
        <end position="934"/>
    </location>
</feature>
<evidence type="ECO:0000259" key="4">
    <source>
        <dbReference type="PROSITE" id="PS50075"/>
    </source>
</evidence>
<dbReference type="InterPro" id="IPR020459">
    <property type="entry name" value="AMP-binding"/>
</dbReference>
<dbReference type="SUPFAM" id="SSF47336">
    <property type="entry name" value="ACP-like"/>
    <property type="match status" value="1"/>
</dbReference>